<dbReference type="CDD" id="cd03019">
    <property type="entry name" value="DsbA_DsbA"/>
    <property type="match status" value="1"/>
</dbReference>
<dbReference type="InterPro" id="IPR023205">
    <property type="entry name" value="DsbA/DsbL"/>
</dbReference>
<gene>
    <name evidence="6" type="ORF">GTP41_23235</name>
</gene>
<comment type="subcellular location">
    <subcellularLocation>
        <location evidence="2">Periplasm</location>
    </subcellularLocation>
</comment>
<keyword evidence="7" id="KW-1185">Reference proteome</keyword>
<dbReference type="AlphaFoldDB" id="A0A6N9HNF9"/>
<dbReference type="GO" id="GO:0042597">
    <property type="term" value="C:periplasmic space"/>
    <property type="evidence" value="ECO:0007669"/>
    <property type="project" value="UniProtKB-SubCell"/>
</dbReference>
<evidence type="ECO:0000256" key="4">
    <source>
        <dbReference type="SAM" id="SignalP"/>
    </source>
</evidence>
<dbReference type="SUPFAM" id="SSF52833">
    <property type="entry name" value="Thioredoxin-like"/>
    <property type="match status" value="1"/>
</dbReference>
<protein>
    <recommendedName>
        <fullName evidence="2">Thiol:disulfide interchange protein</fullName>
    </recommendedName>
</protein>
<dbReference type="PIRSF" id="PIRSF001488">
    <property type="entry name" value="Tdi_protein"/>
    <property type="match status" value="1"/>
</dbReference>
<comment type="caution">
    <text evidence="6">The sequence shown here is derived from an EMBL/GenBank/DDBJ whole genome shotgun (WGS) entry which is preliminary data.</text>
</comment>
<evidence type="ECO:0000259" key="5">
    <source>
        <dbReference type="PROSITE" id="PS51352"/>
    </source>
</evidence>
<dbReference type="InterPro" id="IPR036249">
    <property type="entry name" value="Thioredoxin-like_sf"/>
</dbReference>
<accession>A0A6N9HNF9</accession>
<dbReference type="PANTHER" id="PTHR35891:SF3">
    <property type="entry name" value="THIOL:DISULFIDE INTERCHANGE PROTEIN DSBL"/>
    <property type="match status" value="1"/>
</dbReference>
<keyword evidence="2" id="KW-0574">Periplasm</keyword>
<sequence>MRLLRLLLASAALMFTAAGASAADPKEGVDWRTLDTPVRSEAQGKKIEVVEFFMYSCPHCFVLEPRIAAWAKQNADKVHFRRLHFARGEKDVLARTYVTLEAMGLSETVSQKIFNAMHVDHKRLMREDEMFAFLASAGVDKAKFEAVYKSFGVESKMKRMAATIGQYKGIDSAPTLVVDGRYVTAPSMAGRPGQPESQQQAAALAVLDYLVAKSAATKK</sequence>
<feature type="domain" description="Thioredoxin" evidence="5">
    <location>
        <begin position="6"/>
        <end position="212"/>
    </location>
</feature>
<proteinExistence type="inferred from homology"/>
<organism evidence="6 7">
    <name type="scientific">Pseudoduganella guangdongensis</name>
    <dbReference type="NCBI Taxonomy" id="2692179"/>
    <lineage>
        <taxon>Bacteria</taxon>
        <taxon>Pseudomonadati</taxon>
        <taxon>Pseudomonadota</taxon>
        <taxon>Betaproteobacteria</taxon>
        <taxon>Burkholderiales</taxon>
        <taxon>Oxalobacteraceae</taxon>
        <taxon>Telluria group</taxon>
        <taxon>Pseudoduganella</taxon>
    </lineage>
</organism>
<dbReference type="Gene3D" id="3.40.30.10">
    <property type="entry name" value="Glutaredoxin"/>
    <property type="match status" value="2"/>
</dbReference>
<feature type="disulfide bond" description="Redox-active" evidence="3">
    <location>
        <begin position="57"/>
        <end position="60"/>
    </location>
</feature>
<dbReference type="PANTHER" id="PTHR35891">
    <property type="entry name" value="THIOL:DISULFIDE INTERCHANGE PROTEIN DSBA"/>
    <property type="match status" value="1"/>
</dbReference>
<comment type="similarity">
    <text evidence="2">Belongs to the thioredoxin family.</text>
</comment>
<evidence type="ECO:0000313" key="6">
    <source>
        <dbReference type="EMBL" id="MYN05014.1"/>
    </source>
</evidence>
<keyword evidence="1 4" id="KW-0732">Signal</keyword>
<dbReference type="InterPro" id="IPR050824">
    <property type="entry name" value="Thiol_disulfide_DsbA"/>
</dbReference>
<dbReference type="Pfam" id="PF13462">
    <property type="entry name" value="Thioredoxin_4"/>
    <property type="match status" value="1"/>
</dbReference>
<dbReference type="EMBL" id="WWCJ01000023">
    <property type="protein sequence ID" value="MYN05014.1"/>
    <property type="molecule type" value="Genomic_DNA"/>
</dbReference>
<keyword evidence="2" id="KW-1015">Disulfide bond</keyword>
<dbReference type="PROSITE" id="PS51352">
    <property type="entry name" value="THIOREDOXIN_2"/>
    <property type="match status" value="1"/>
</dbReference>
<dbReference type="InterPro" id="IPR012336">
    <property type="entry name" value="Thioredoxin-like_fold"/>
</dbReference>
<feature type="chain" id="PRO_5027121477" description="Thiol:disulfide interchange protein" evidence="4">
    <location>
        <begin position="23"/>
        <end position="219"/>
    </location>
</feature>
<name>A0A6N9HNF9_9BURK</name>
<evidence type="ECO:0000256" key="3">
    <source>
        <dbReference type="PIRSR" id="PIRSR001488-1"/>
    </source>
</evidence>
<evidence type="ECO:0000256" key="2">
    <source>
        <dbReference type="PIRNR" id="PIRNR001488"/>
    </source>
</evidence>
<evidence type="ECO:0000313" key="7">
    <source>
        <dbReference type="Proteomes" id="UP000448575"/>
    </source>
</evidence>
<dbReference type="RefSeq" id="WP_161027961.1">
    <property type="nucleotide sequence ID" value="NZ_WWCJ01000023.1"/>
</dbReference>
<dbReference type="InterPro" id="IPR013766">
    <property type="entry name" value="Thioredoxin_domain"/>
</dbReference>
<reference evidence="6 7" key="1">
    <citation type="submission" date="2019-12" db="EMBL/GenBank/DDBJ databases">
        <title>Novel species isolated from a subtropical stream in China.</title>
        <authorList>
            <person name="Lu H."/>
        </authorList>
    </citation>
    <scope>NUCLEOTIDE SEQUENCE [LARGE SCALE GENOMIC DNA]</scope>
    <source>
        <strain evidence="6 7">DS3</strain>
    </source>
</reference>
<dbReference type="Proteomes" id="UP000448575">
    <property type="component" value="Unassembled WGS sequence"/>
</dbReference>
<evidence type="ECO:0000256" key="1">
    <source>
        <dbReference type="ARBA" id="ARBA00022729"/>
    </source>
</evidence>
<feature type="signal peptide" evidence="4">
    <location>
        <begin position="1"/>
        <end position="22"/>
    </location>
</feature>